<gene>
    <name evidence="5" type="ORF">AB4566_02845</name>
</gene>
<dbReference type="InterPro" id="IPR002698">
    <property type="entry name" value="FTHF_cligase"/>
</dbReference>
<evidence type="ECO:0000256" key="4">
    <source>
        <dbReference type="RuleBase" id="RU361279"/>
    </source>
</evidence>
<dbReference type="InterPro" id="IPR024185">
    <property type="entry name" value="FTHF_cligase-like_sf"/>
</dbReference>
<dbReference type="Pfam" id="PF01812">
    <property type="entry name" value="5-FTHF_cyc-lig"/>
    <property type="match status" value="1"/>
</dbReference>
<comment type="cofactor">
    <cofactor evidence="4">
        <name>Mg(2+)</name>
        <dbReference type="ChEBI" id="CHEBI:18420"/>
    </cofactor>
</comment>
<dbReference type="NCBIfam" id="TIGR02727">
    <property type="entry name" value="MTHFS_bact"/>
    <property type="match status" value="1"/>
</dbReference>
<accession>A0ABV4N752</accession>
<dbReference type="PIRSF" id="PIRSF006806">
    <property type="entry name" value="FTHF_cligase"/>
    <property type="match status" value="1"/>
</dbReference>
<keyword evidence="6" id="KW-1185">Reference proteome</keyword>
<reference evidence="5 6" key="1">
    <citation type="journal article" date="2024" name="ISME J.">
        <title>Tailless and filamentous prophages are predominant in marine Vibrio.</title>
        <authorList>
            <person name="Steensen K."/>
            <person name="Seneca J."/>
            <person name="Bartlau N."/>
            <person name="Yu X.A."/>
            <person name="Hussain F.A."/>
            <person name="Polz M.F."/>
        </authorList>
    </citation>
    <scope>NUCLEOTIDE SEQUENCE [LARGE SCALE GENOMIC DNA]</scope>
    <source>
        <strain evidence="5 6">10N.222.51.A1</strain>
    </source>
</reference>
<organism evidence="5 6">
    <name type="scientific">Vibrio gallaecicus</name>
    <dbReference type="NCBI Taxonomy" id="552386"/>
    <lineage>
        <taxon>Bacteria</taxon>
        <taxon>Pseudomonadati</taxon>
        <taxon>Pseudomonadota</taxon>
        <taxon>Gammaproteobacteria</taxon>
        <taxon>Vibrionales</taxon>
        <taxon>Vibrionaceae</taxon>
        <taxon>Vibrio</taxon>
    </lineage>
</organism>
<evidence type="ECO:0000313" key="5">
    <source>
        <dbReference type="EMBL" id="MFA0567212.1"/>
    </source>
</evidence>
<keyword evidence="4" id="KW-0460">Magnesium</keyword>
<dbReference type="PANTHER" id="PTHR23407">
    <property type="entry name" value="ATPASE INHIBITOR/5-FORMYLTETRAHYDROFOLATE CYCLO-LIGASE"/>
    <property type="match status" value="1"/>
</dbReference>
<evidence type="ECO:0000256" key="1">
    <source>
        <dbReference type="ARBA" id="ARBA00010638"/>
    </source>
</evidence>
<name>A0ABV4N752_9VIBR</name>
<keyword evidence="5" id="KW-0436">Ligase</keyword>
<comment type="catalytic activity">
    <reaction evidence="4">
        <text>(6S)-5-formyl-5,6,7,8-tetrahydrofolate + ATP = (6R)-5,10-methenyltetrahydrofolate + ADP + phosphate</text>
        <dbReference type="Rhea" id="RHEA:10488"/>
        <dbReference type="ChEBI" id="CHEBI:30616"/>
        <dbReference type="ChEBI" id="CHEBI:43474"/>
        <dbReference type="ChEBI" id="CHEBI:57455"/>
        <dbReference type="ChEBI" id="CHEBI:57457"/>
        <dbReference type="ChEBI" id="CHEBI:456216"/>
        <dbReference type="EC" id="6.3.3.2"/>
    </reaction>
</comment>
<evidence type="ECO:0000256" key="3">
    <source>
        <dbReference type="ARBA" id="ARBA00022840"/>
    </source>
</evidence>
<dbReference type="SUPFAM" id="SSF100950">
    <property type="entry name" value="NagB/RpiA/CoA transferase-like"/>
    <property type="match status" value="1"/>
</dbReference>
<comment type="caution">
    <text evidence="5">The sequence shown here is derived from an EMBL/GenBank/DDBJ whole genome shotgun (WGS) entry which is preliminary data.</text>
</comment>
<comment type="similarity">
    <text evidence="1 4">Belongs to the 5-formyltetrahydrofolate cyclo-ligase family.</text>
</comment>
<dbReference type="Gene3D" id="3.40.50.10420">
    <property type="entry name" value="NagB/RpiA/CoA transferase-like"/>
    <property type="match status" value="1"/>
</dbReference>
<proteinExistence type="inferred from homology"/>
<keyword evidence="2 4" id="KW-0547">Nucleotide-binding</keyword>
<dbReference type="EC" id="6.3.3.2" evidence="4"/>
<keyword evidence="3 4" id="KW-0067">ATP-binding</keyword>
<dbReference type="RefSeq" id="WP_273296175.1">
    <property type="nucleotide sequence ID" value="NZ_JBFRUW010000005.1"/>
</dbReference>
<keyword evidence="4" id="KW-0479">Metal-binding</keyword>
<dbReference type="PANTHER" id="PTHR23407:SF1">
    <property type="entry name" value="5-FORMYLTETRAHYDROFOLATE CYCLO-LIGASE"/>
    <property type="match status" value="1"/>
</dbReference>
<protein>
    <recommendedName>
        <fullName evidence="4">5-formyltetrahydrofolate cyclo-ligase</fullName>
        <ecNumber evidence="4">6.3.3.2</ecNumber>
    </recommendedName>
</protein>
<sequence length="199" mass="22725">MNSLSRSEFRKQIRHTRNALPSDVQHQASIDLITQVSTQPELIKSQHIALYISADGELDTQPLIEWLWAQGKQTYLPVLHPFSPGHLLFLHYNSTTPLTYNKYGIIEPKLNQTLVKPVAQLDLIFTPLVAFDTQGQRLGMGGGYYDRTLSKWFETGKGAKPLGLAHDCQQVERLPTESWDIPLPKIVTPSKTWQWEIHR</sequence>
<dbReference type="EMBL" id="JBFRUW010000005">
    <property type="protein sequence ID" value="MFA0567212.1"/>
    <property type="molecule type" value="Genomic_DNA"/>
</dbReference>
<dbReference type="Proteomes" id="UP001570417">
    <property type="component" value="Unassembled WGS sequence"/>
</dbReference>
<dbReference type="InterPro" id="IPR037171">
    <property type="entry name" value="NagB/RpiA_transferase-like"/>
</dbReference>
<dbReference type="GO" id="GO:0030272">
    <property type="term" value="F:5-formyltetrahydrofolate cyclo-ligase activity"/>
    <property type="evidence" value="ECO:0007669"/>
    <property type="project" value="UniProtKB-EC"/>
</dbReference>
<evidence type="ECO:0000313" key="6">
    <source>
        <dbReference type="Proteomes" id="UP001570417"/>
    </source>
</evidence>
<evidence type="ECO:0000256" key="2">
    <source>
        <dbReference type="ARBA" id="ARBA00022741"/>
    </source>
</evidence>